<dbReference type="VEuPathDB" id="VectorBase:ISCP_003142"/>
<dbReference type="VEuPathDB" id="VectorBase:ISCI002191"/>
<sequence length="144" mass="16059">MKFEMLALVLLFGVATSAPQWPGWRPRTMYVCIQGRCHPMVSSIAQPRNSPFFQSLAACRASCFDFRTGTTTASFQSSGNIPDVKELLKIVHSIGVIPDRLTSGLVLCDLTSRRKFMTTTYLVLCGQNYQRFTTTRGLVPTSQE</sequence>
<feature type="signal peptide" evidence="1">
    <location>
        <begin position="1"/>
        <end position="17"/>
    </location>
</feature>
<evidence type="ECO:0000313" key="2">
    <source>
        <dbReference type="EMBL" id="MOY44744.1"/>
    </source>
</evidence>
<protein>
    <submittedName>
        <fullName evidence="2">Putative secreted protein</fullName>
    </submittedName>
</protein>
<keyword evidence="1" id="KW-0732">Signal</keyword>
<evidence type="ECO:0000256" key="1">
    <source>
        <dbReference type="SAM" id="SignalP"/>
    </source>
</evidence>
<dbReference type="VEuPathDB" id="VectorBase:ISCW002191"/>
<reference evidence="2" key="1">
    <citation type="submission" date="2019-04" db="EMBL/GenBank/DDBJ databases">
        <title>An insight into the mialome of Ixodes scapularis.</title>
        <authorList>
            <person name="Ribeiro J.M."/>
            <person name="Mather T.N."/>
            <person name="Karim S."/>
        </authorList>
    </citation>
    <scope>NUCLEOTIDE SEQUENCE</scope>
</reference>
<dbReference type="AlphaFoldDB" id="A0A4D5S6W4"/>
<name>A0A4D5S6W4_IXOSC</name>
<proteinExistence type="predicted"/>
<organism evidence="2">
    <name type="scientific">Ixodes scapularis</name>
    <name type="common">Black-legged tick</name>
    <name type="synonym">Deer tick</name>
    <dbReference type="NCBI Taxonomy" id="6945"/>
    <lineage>
        <taxon>Eukaryota</taxon>
        <taxon>Metazoa</taxon>
        <taxon>Ecdysozoa</taxon>
        <taxon>Arthropoda</taxon>
        <taxon>Chelicerata</taxon>
        <taxon>Arachnida</taxon>
        <taxon>Acari</taxon>
        <taxon>Parasitiformes</taxon>
        <taxon>Ixodida</taxon>
        <taxon>Ixodoidea</taxon>
        <taxon>Ixodidae</taxon>
        <taxon>Ixodinae</taxon>
        <taxon>Ixodes</taxon>
    </lineage>
</organism>
<dbReference type="EMBL" id="GHJT01010773">
    <property type="protein sequence ID" value="MOY44744.1"/>
    <property type="molecule type" value="Transcribed_RNA"/>
</dbReference>
<feature type="chain" id="PRO_5020041469" evidence="1">
    <location>
        <begin position="18"/>
        <end position="144"/>
    </location>
</feature>
<accession>A0A4D5S6W4</accession>